<dbReference type="InterPro" id="IPR036388">
    <property type="entry name" value="WH-like_DNA-bd_sf"/>
</dbReference>
<evidence type="ECO:0000313" key="18">
    <source>
        <dbReference type="EMBL" id="KTA95994.1"/>
    </source>
</evidence>
<evidence type="ECO:0000256" key="16">
    <source>
        <dbReference type="SAM" id="MobiDB-lite"/>
    </source>
</evidence>
<dbReference type="InterPro" id="IPR010996">
    <property type="entry name" value="HHH_MUS81"/>
</dbReference>
<dbReference type="GO" id="GO:0031573">
    <property type="term" value="P:mitotic intra-S DNA damage checkpoint signaling"/>
    <property type="evidence" value="ECO:0007669"/>
    <property type="project" value="TreeGrafter"/>
</dbReference>
<dbReference type="FunFam" id="3.40.50.10130:FF:000011">
    <property type="entry name" value="Crossover junction endonuclease MUS81"/>
    <property type="match status" value="1"/>
</dbReference>
<evidence type="ECO:0000256" key="12">
    <source>
        <dbReference type="ARBA" id="ARBA00023204"/>
    </source>
</evidence>
<evidence type="ECO:0000256" key="10">
    <source>
        <dbReference type="ARBA" id="ARBA00022842"/>
    </source>
</evidence>
<dbReference type="GO" id="GO:0048476">
    <property type="term" value="C:Holliday junction resolvase complex"/>
    <property type="evidence" value="ECO:0007669"/>
    <property type="project" value="UniProtKB-UniRule"/>
</dbReference>
<feature type="region of interest" description="Disordered" evidence="16">
    <location>
        <begin position="298"/>
        <end position="318"/>
    </location>
</feature>
<dbReference type="GO" id="GO:0048257">
    <property type="term" value="F:3'-flap endonuclease activity"/>
    <property type="evidence" value="ECO:0007669"/>
    <property type="project" value="TreeGrafter"/>
</dbReference>
<evidence type="ECO:0000313" key="19">
    <source>
        <dbReference type="EMBL" id="KTB13726.1"/>
    </source>
</evidence>
<dbReference type="Gene3D" id="1.10.150.670">
    <property type="entry name" value="Crossover junction endonuclease EME1, DNA-binding domain"/>
    <property type="match status" value="1"/>
</dbReference>
<proteinExistence type="inferred from homology"/>
<keyword evidence="13 15" id="KW-0539">Nucleus</keyword>
<evidence type="ECO:0000256" key="7">
    <source>
        <dbReference type="ARBA" id="ARBA00022759"/>
    </source>
</evidence>
<keyword evidence="14" id="KW-0469">Meiosis</keyword>
<dbReference type="GO" id="GO:0000712">
    <property type="term" value="P:resolution of meiotic recombination intermediates"/>
    <property type="evidence" value="ECO:0007669"/>
    <property type="project" value="EnsemblFungi"/>
</dbReference>
<keyword evidence="11 15" id="KW-0233">DNA recombination</keyword>
<dbReference type="InterPro" id="IPR042530">
    <property type="entry name" value="EME1/EME2_C"/>
</dbReference>
<evidence type="ECO:0000256" key="9">
    <source>
        <dbReference type="ARBA" id="ARBA00022801"/>
    </source>
</evidence>
<dbReference type="Proteomes" id="UP000054886">
    <property type="component" value="Unassembled WGS sequence"/>
</dbReference>
<dbReference type="GO" id="GO:0005634">
    <property type="term" value="C:nucleus"/>
    <property type="evidence" value="ECO:0007669"/>
    <property type="project" value="UniProtKB-SubCell"/>
</dbReference>
<dbReference type="InterPro" id="IPR047416">
    <property type="entry name" value="XPF_nuclease_Mus81"/>
</dbReference>
<dbReference type="EMBL" id="LLZZ01000006">
    <property type="protein sequence ID" value="KTB13726.1"/>
    <property type="molecule type" value="Genomic_DNA"/>
</dbReference>
<dbReference type="CDD" id="cd21036">
    <property type="entry name" value="WH_MUS81"/>
    <property type="match status" value="1"/>
</dbReference>
<dbReference type="VEuPathDB" id="FungiDB:GWK60_A03135"/>
<comment type="subunit">
    <text evidence="15">Interacts with EME1.</text>
</comment>
<dbReference type="Gene3D" id="1.10.10.10">
    <property type="entry name" value="Winged helix-like DNA-binding domain superfamily/Winged helix DNA-binding domain"/>
    <property type="match status" value="1"/>
</dbReference>
<dbReference type="VEuPathDB" id="FungiDB:B1J91_A03256g"/>
<dbReference type="GO" id="GO:0046872">
    <property type="term" value="F:metal ion binding"/>
    <property type="evidence" value="ECO:0007669"/>
    <property type="project" value="UniProtKB-UniRule"/>
</dbReference>
<reference evidence="18 20" key="1">
    <citation type="submission" date="2015-10" db="EMBL/GenBank/DDBJ databases">
        <title>Draft genomes sequences of Candida glabrata isolates 1A, 1B, 2A, 2B, 3A and 3B.</title>
        <authorList>
            <person name="Haavelsrud O.E."/>
            <person name="Gaustad P."/>
        </authorList>
    </citation>
    <scope>NUCLEOTIDE SEQUENCE [LARGE SCALE GENOMIC DNA]</scope>
    <source>
        <strain evidence="18">910700640</strain>
    </source>
</reference>
<keyword evidence="6 15" id="KW-0479">Metal-binding</keyword>
<evidence type="ECO:0000256" key="4">
    <source>
        <dbReference type="ARBA" id="ARBA00017114"/>
    </source>
</evidence>
<dbReference type="InterPro" id="IPR033309">
    <property type="entry name" value="Mus81"/>
</dbReference>
<keyword evidence="12 15" id="KW-0234">DNA repair</keyword>
<evidence type="ECO:0000256" key="13">
    <source>
        <dbReference type="ARBA" id="ARBA00023242"/>
    </source>
</evidence>
<gene>
    <name evidence="18" type="ORF">AO440_005506</name>
    <name evidence="19" type="ORF">AO440_005720</name>
</gene>
<dbReference type="Pfam" id="PF02732">
    <property type="entry name" value="ERCC4"/>
    <property type="match status" value="1"/>
</dbReference>
<dbReference type="GO" id="GO:0003677">
    <property type="term" value="F:DNA binding"/>
    <property type="evidence" value="ECO:0007669"/>
    <property type="project" value="UniProtKB-UniRule"/>
</dbReference>
<comment type="similarity">
    <text evidence="3 15">Belongs to the XPF family.</text>
</comment>
<dbReference type="InterPro" id="IPR027421">
    <property type="entry name" value="DNA_pol_lamdba_lyase_dom_sf"/>
</dbReference>
<keyword evidence="10 15" id="KW-0460">Magnesium</keyword>
<dbReference type="AlphaFoldDB" id="A0A0W0C8W1"/>
<evidence type="ECO:0000256" key="2">
    <source>
        <dbReference type="ARBA" id="ARBA00004123"/>
    </source>
</evidence>
<dbReference type="Pfam" id="PF14716">
    <property type="entry name" value="HHH_8"/>
    <property type="match status" value="1"/>
</dbReference>
<comment type="cofactor">
    <cofactor evidence="1 15">
        <name>Mg(2+)</name>
        <dbReference type="ChEBI" id="CHEBI:18420"/>
    </cofactor>
</comment>
<dbReference type="InterPro" id="IPR047417">
    <property type="entry name" value="WHD_MUS81"/>
</dbReference>
<keyword evidence="9 15" id="KW-0378">Hydrolase</keyword>
<dbReference type="GO" id="GO:0000727">
    <property type="term" value="P:double-strand break repair via break-induced replication"/>
    <property type="evidence" value="ECO:0007669"/>
    <property type="project" value="UniProtKB-UniRule"/>
</dbReference>
<evidence type="ECO:0000259" key="17">
    <source>
        <dbReference type="SMART" id="SM00891"/>
    </source>
</evidence>
<evidence type="ECO:0000256" key="11">
    <source>
        <dbReference type="ARBA" id="ARBA00023172"/>
    </source>
</evidence>
<dbReference type="InterPro" id="IPR008979">
    <property type="entry name" value="Galactose-bd-like_sf"/>
</dbReference>
<dbReference type="SMART" id="SM00891">
    <property type="entry name" value="ERCC4"/>
    <property type="match status" value="1"/>
</dbReference>
<evidence type="ECO:0000256" key="6">
    <source>
        <dbReference type="ARBA" id="ARBA00022723"/>
    </source>
</evidence>
<dbReference type="InterPro" id="IPR006166">
    <property type="entry name" value="ERCC4_domain"/>
</dbReference>
<comment type="caution">
    <text evidence="18">The sequence shown here is derived from an EMBL/GenBank/DDBJ whole genome shotgun (WGS) entry which is preliminary data.</text>
</comment>
<dbReference type="CDD" id="cd20074">
    <property type="entry name" value="XPF_nuclease_Mus81"/>
    <property type="match status" value="1"/>
</dbReference>
<comment type="subcellular location">
    <subcellularLocation>
        <location evidence="2 15">Nucleus</location>
    </subcellularLocation>
</comment>
<dbReference type="GO" id="GO:0006308">
    <property type="term" value="P:DNA catabolic process"/>
    <property type="evidence" value="ECO:0007669"/>
    <property type="project" value="UniProtKB-UniRule"/>
</dbReference>
<dbReference type="VEuPathDB" id="FungiDB:CAGL0A03256g"/>
<organism evidence="18 20">
    <name type="scientific">Candida glabrata</name>
    <name type="common">Yeast</name>
    <name type="synonym">Torulopsis glabrata</name>
    <dbReference type="NCBI Taxonomy" id="5478"/>
    <lineage>
        <taxon>Eukaryota</taxon>
        <taxon>Fungi</taxon>
        <taxon>Dikarya</taxon>
        <taxon>Ascomycota</taxon>
        <taxon>Saccharomycotina</taxon>
        <taxon>Saccharomycetes</taxon>
        <taxon>Saccharomycetales</taxon>
        <taxon>Saccharomycetaceae</taxon>
        <taxon>Nakaseomyces</taxon>
    </lineage>
</organism>
<dbReference type="EMBL" id="LLZZ01000177">
    <property type="protein sequence ID" value="KTA95994.1"/>
    <property type="molecule type" value="Genomic_DNA"/>
</dbReference>
<dbReference type="FunFam" id="1.10.10.10:FF:000307">
    <property type="entry name" value="Crossover junction endonuclease MUS81"/>
    <property type="match status" value="1"/>
</dbReference>
<keyword evidence="5 15" id="KW-0540">Nuclease</keyword>
<evidence type="ECO:0000256" key="15">
    <source>
        <dbReference type="RuleBase" id="RU369042"/>
    </source>
</evidence>
<dbReference type="Pfam" id="PF21136">
    <property type="entry name" value="WHD_MUS81"/>
    <property type="match status" value="1"/>
</dbReference>
<protein>
    <recommendedName>
        <fullName evidence="4 15">Crossover junction endonuclease MUS81</fullName>
        <ecNumber evidence="15">3.1.22.-</ecNumber>
    </recommendedName>
</protein>
<dbReference type="GO" id="GO:0004857">
    <property type="term" value="F:enzyme inhibitor activity"/>
    <property type="evidence" value="ECO:0007669"/>
    <property type="project" value="EnsemblFungi"/>
</dbReference>
<feature type="domain" description="ERCC4" evidence="17">
    <location>
        <begin position="348"/>
        <end position="445"/>
    </location>
</feature>
<keyword evidence="8 15" id="KW-0227">DNA damage</keyword>
<dbReference type="SUPFAM" id="SSF52980">
    <property type="entry name" value="Restriction endonuclease-like"/>
    <property type="match status" value="1"/>
</dbReference>
<dbReference type="GO" id="GO:0008821">
    <property type="term" value="F:crossover junction DNA endonuclease activity"/>
    <property type="evidence" value="ECO:0007669"/>
    <property type="project" value="UniProtKB-UniRule"/>
</dbReference>
<dbReference type="PANTHER" id="PTHR13451">
    <property type="entry name" value="CLASS II CROSSOVER JUNCTION ENDONUCLEASE MUS81"/>
    <property type="match status" value="1"/>
</dbReference>
<dbReference type="GO" id="GO:0006265">
    <property type="term" value="P:DNA topological change"/>
    <property type="evidence" value="ECO:0007669"/>
    <property type="project" value="EnsemblFungi"/>
</dbReference>
<dbReference type="Gene3D" id="1.10.150.110">
    <property type="entry name" value="DNA polymerase beta, N-terminal domain-like"/>
    <property type="match status" value="1"/>
</dbReference>
<accession>A0A0W0C8W1</accession>
<dbReference type="InterPro" id="IPR011335">
    <property type="entry name" value="Restrct_endonuc-II-like"/>
</dbReference>
<evidence type="ECO:0000256" key="8">
    <source>
        <dbReference type="ARBA" id="ARBA00022763"/>
    </source>
</evidence>
<dbReference type="EC" id="3.1.22.-" evidence="15"/>
<dbReference type="VEuPathDB" id="FungiDB:GVI51_A03091"/>
<feature type="compositionally biased region" description="Polar residues" evidence="16">
    <location>
        <begin position="298"/>
        <end position="310"/>
    </location>
</feature>
<name>A0A0W0C8W1_CANGB</name>
<sequence>MLPDNLKDLYVQWLQELIDSLSEKQEQLINTYSKAKMNLIDHDGVFYYPKDLLKVKGIGATIAKRLEARLVKHCEEIGVDVPRKQLPIDNGTQGSKSLKRVRTQLRIDGINTNDTDINKPVRKKRKYIPKKRSGAYAILLALLELGAQNKGVIKPDIIEAAQKYTDHSMTPNYTTKEFYSAWSSIAQLKKHELVLIEGRPQQYTLTEEGLQLADTLRLADGIDIDGKSIASSMDTNNAYYSDEHTADFSALKHDLSGLTCAPIKDGTNSSGNYSILEKTFGSQDFNVRHHEIGMVQRSHTFGNGDSNNSIEPLPRDTSEFTTQPSLIQRRRFESVSYELWQPGTYEIYPVIDHREVRSHSDREFFFNAFKARDMKSEIRQLSLGDIIWVAKNKTTGQQCILNTIIERKRLDDLAMSIRDNRFMEQKNRLEKSGCKHKYYLIEETIGSSIGNMADALKTTLWIILVYYRFSMIRTVNAEDSVDKLHALHTVICESYKHKALVVLHPTDLKSQDHYRGILSIFQNEFERSGNLECCHTFDTFQDIMGKRELKTIKEITIHILMLVRGVSLEKAVFIQRHFPTLNHLLNAYRKCNSQMEAKLMMFQKFGNAPGAKKITKQLSEKLAETFAF</sequence>
<comment type="function">
    <text evidence="15">Interacts with EME1 to form a DNA structure-specific endonuclease with substrate preference for branched DNA structures with a 5'-end at the branch nick. Typical substrates include 3'-flap structures, D-loops, replication forks and nicked Holliday junctions. May be required in mitosis for the processing of stalled or collapsed replication fork intermediates. May be required in meiosis for the repair of meiosis-specific double strand breaks subsequent to single-end invasion (SEI).</text>
</comment>
<dbReference type="SUPFAM" id="SSF49785">
    <property type="entry name" value="Galactose-binding domain-like"/>
    <property type="match status" value="1"/>
</dbReference>
<dbReference type="OrthoDB" id="5963188at2759"/>
<keyword evidence="7 15" id="KW-0255">Endonuclease</keyword>
<evidence type="ECO:0000256" key="14">
    <source>
        <dbReference type="ARBA" id="ARBA00023254"/>
    </source>
</evidence>
<dbReference type="PANTHER" id="PTHR13451:SF0">
    <property type="entry name" value="CROSSOVER JUNCTION ENDONUCLEASE MUS81"/>
    <property type="match status" value="1"/>
</dbReference>
<evidence type="ECO:0000256" key="1">
    <source>
        <dbReference type="ARBA" id="ARBA00001946"/>
    </source>
</evidence>
<dbReference type="SUPFAM" id="SSF47802">
    <property type="entry name" value="DNA polymerase beta, N-terminal domain-like"/>
    <property type="match status" value="1"/>
</dbReference>
<evidence type="ECO:0000313" key="20">
    <source>
        <dbReference type="Proteomes" id="UP000054886"/>
    </source>
</evidence>
<evidence type="ECO:0000256" key="3">
    <source>
        <dbReference type="ARBA" id="ARBA00010015"/>
    </source>
</evidence>
<dbReference type="Gene3D" id="3.40.50.10130">
    <property type="match status" value="1"/>
</dbReference>
<evidence type="ECO:0000256" key="5">
    <source>
        <dbReference type="ARBA" id="ARBA00022722"/>
    </source>
</evidence>